<accession>A0A0D2NE92</accession>
<gene>
    <name evidence="2" type="ORF">HYPSUDRAFT_208281</name>
</gene>
<feature type="compositionally biased region" description="Polar residues" evidence="1">
    <location>
        <begin position="63"/>
        <end position="73"/>
    </location>
</feature>
<feature type="region of interest" description="Disordered" evidence="1">
    <location>
        <begin position="299"/>
        <end position="354"/>
    </location>
</feature>
<evidence type="ECO:0000313" key="3">
    <source>
        <dbReference type="Proteomes" id="UP000054270"/>
    </source>
</evidence>
<sequence length="519" mass="58274">MEHDWVPPQPLSSQLPPGSLEPAPALFLREPAVPHRESFGSHNMNLPNQTPYSQLMLAPNMSTSESTRSLLQDSQSSASNGHSASIWSSFESFPSGAGPTPEQYRALSYQLNNTKRENLELIRNNSVLSAKLDTLAKAYELLANRIPQILDSTPAQGAKEETREMYPNVKFWTRQEWIAANTDRVADLDEGVNTGTRGRTRAAQGINVNMRYIEDRDGQPVNGHLASDIRRHARAVFVGLAQKGHLFASWSEADHDSLKTYYREMAQRFEELRFCAHDWKAEMVALDIYRTWRDQWQKRERKRKQTGKKSKNDQFEDDKDGDESDHSDEEDSVKHSINHGTSENERATKKSKVGNSLSDANVAIPYANPAAEMQPKLVLPIINGMPGAPVQADVTKTGFHYEMPQPVPSLQRSFDIINPLQSSSNTLPVGHPFVPMAPVFVPAPSNAGPAQPLAPAAKSRRMRPTKSITARNLCAIDWCKQNKGTAEDFNKFWNDLSKDEKERYEALSKERSEQEKVPT</sequence>
<dbReference type="AlphaFoldDB" id="A0A0D2NE92"/>
<feature type="compositionally biased region" description="Basic residues" evidence="1">
    <location>
        <begin position="299"/>
        <end position="309"/>
    </location>
</feature>
<dbReference type="Proteomes" id="UP000054270">
    <property type="component" value="Unassembled WGS sequence"/>
</dbReference>
<name>A0A0D2NE92_HYPSF</name>
<feature type="region of interest" description="Disordered" evidence="1">
    <location>
        <begin position="1"/>
        <end position="23"/>
    </location>
</feature>
<evidence type="ECO:0000313" key="2">
    <source>
        <dbReference type="EMBL" id="KJA14971.1"/>
    </source>
</evidence>
<reference evidence="3" key="1">
    <citation type="submission" date="2014-04" db="EMBL/GenBank/DDBJ databases">
        <title>Evolutionary Origins and Diversification of the Mycorrhizal Mutualists.</title>
        <authorList>
            <consortium name="DOE Joint Genome Institute"/>
            <consortium name="Mycorrhizal Genomics Consortium"/>
            <person name="Kohler A."/>
            <person name="Kuo A."/>
            <person name="Nagy L.G."/>
            <person name="Floudas D."/>
            <person name="Copeland A."/>
            <person name="Barry K.W."/>
            <person name="Cichocki N."/>
            <person name="Veneault-Fourrey C."/>
            <person name="LaButti K."/>
            <person name="Lindquist E.A."/>
            <person name="Lipzen A."/>
            <person name="Lundell T."/>
            <person name="Morin E."/>
            <person name="Murat C."/>
            <person name="Riley R."/>
            <person name="Ohm R."/>
            <person name="Sun H."/>
            <person name="Tunlid A."/>
            <person name="Henrissat B."/>
            <person name="Grigoriev I.V."/>
            <person name="Hibbett D.S."/>
            <person name="Martin F."/>
        </authorList>
    </citation>
    <scope>NUCLEOTIDE SEQUENCE [LARGE SCALE GENOMIC DNA]</scope>
    <source>
        <strain evidence="3">FD-334 SS-4</strain>
    </source>
</reference>
<feature type="compositionally biased region" description="Acidic residues" evidence="1">
    <location>
        <begin position="315"/>
        <end position="331"/>
    </location>
</feature>
<dbReference type="EMBL" id="KN817659">
    <property type="protein sequence ID" value="KJA14971.1"/>
    <property type="molecule type" value="Genomic_DNA"/>
</dbReference>
<evidence type="ECO:0000256" key="1">
    <source>
        <dbReference type="SAM" id="MobiDB-lite"/>
    </source>
</evidence>
<organism evidence="2 3">
    <name type="scientific">Hypholoma sublateritium (strain FD-334 SS-4)</name>
    <dbReference type="NCBI Taxonomy" id="945553"/>
    <lineage>
        <taxon>Eukaryota</taxon>
        <taxon>Fungi</taxon>
        <taxon>Dikarya</taxon>
        <taxon>Basidiomycota</taxon>
        <taxon>Agaricomycotina</taxon>
        <taxon>Agaricomycetes</taxon>
        <taxon>Agaricomycetidae</taxon>
        <taxon>Agaricales</taxon>
        <taxon>Agaricineae</taxon>
        <taxon>Strophariaceae</taxon>
        <taxon>Hypholoma</taxon>
    </lineage>
</organism>
<feature type="region of interest" description="Disordered" evidence="1">
    <location>
        <begin position="63"/>
        <end position="82"/>
    </location>
</feature>
<dbReference type="OrthoDB" id="3235325at2759"/>
<dbReference type="OMA" id="EYCETHW"/>
<keyword evidence="3" id="KW-1185">Reference proteome</keyword>
<proteinExistence type="predicted"/>
<protein>
    <submittedName>
        <fullName evidence="2">Uncharacterized protein</fullName>
    </submittedName>
</protein>
<dbReference type="STRING" id="945553.A0A0D2NE92"/>